<gene>
    <name evidence="9" type="ORF">CINC_LOCUS12481</name>
</gene>
<dbReference type="AlphaFoldDB" id="A0A9P0C398"/>
<dbReference type="Pfam" id="PF00814">
    <property type="entry name" value="TsaD"/>
    <property type="match status" value="1"/>
</dbReference>
<dbReference type="PRINTS" id="PR00789">
    <property type="entry name" value="OSIALOPTASE"/>
</dbReference>
<dbReference type="OrthoDB" id="10259622at2759"/>
<evidence type="ECO:0000256" key="3">
    <source>
        <dbReference type="ARBA" id="ARBA00022694"/>
    </source>
</evidence>
<dbReference type="GO" id="GO:0061711">
    <property type="term" value="F:tRNA N(6)-L-threonylcarbamoyladenine synthase activity"/>
    <property type="evidence" value="ECO:0007669"/>
    <property type="project" value="UniProtKB-EC"/>
</dbReference>
<evidence type="ECO:0000313" key="10">
    <source>
        <dbReference type="Proteomes" id="UP001154114"/>
    </source>
</evidence>
<comment type="cofactor">
    <cofactor evidence="7">
        <name>a divalent metal cation</name>
        <dbReference type="ChEBI" id="CHEBI:60240"/>
    </cofactor>
    <text evidence="7">Binds 1 divalent metal cation per subunit.</text>
</comment>
<comment type="function">
    <text evidence="7">Required for the formation of a threonylcarbamoyl group on adenosine at position 37 (t(6)A37) in mitochondrial tRNAs that read codons beginning with adenine. Probably involved in the transfer of the threonylcarbamoyl moiety of threonylcarbamoyl-AMP (TC-AMP) to the N6 group of A37. Involved in mitochondrial genome maintenance.</text>
</comment>
<proteinExistence type="inferred from homology"/>
<keyword evidence="2 7" id="KW-0808">Transferase</keyword>
<keyword evidence="4 7" id="KW-0479">Metal-binding</keyword>
<dbReference type="InterPro" id="IPR000905">
    <property type="entry name" value="Gcp-like_dom"/>
</dbReference>
<protein>
    <recommendedName>
        <fullName evidence="1">N(6)-L-threonylcarbamoyladenine synthase</fullName>
        <ecNumber evidence="1">2.3.1.234</ecNumber>
    </recommendedName>
</protein>
<keyword evidence="10" id="KW-1185">Reference proteome</keyword>
<dbReference type="CDD" id="cd24134">
    <property type="entry name" value="ASKHA_NBD_OSGEPL1_QRI7_euk"/>
    <property type="match status" value="1"/>
</dbReference>
<dbReference type="Proteomes" id="UP001154114">
    <property type="component" value="Chromosome 8"/>
</dbReference>
<feature type="domain" description="Gcp-like" evidence="8">
    <location>
        <begin position="52"/>
        <end position="358"/>
    </location>
</feature>
<reference evidence="9" key="1">
    <citation type="submission" date="2021-12" db="EMBL/GenBank/DDBJ databases">
        <authorList>
            <person name="King R."/>
        </authorList>
    </citation>
    <scope>NUCLEOTIDE SEQUENCE</scope>
</reference>
<dbReference type="GO" id="GO:0002949">
    <property type="term" value="P:tRNA threonylcarbamoyladenosine modification"/>
    <property type="evidence" value="ECO:0007669"/>
    <property type="project" value="UniProtKB-UniRule"/>
</dbReference>
<accession>A0A9P0C398</accession>
<keyword evidence="7" id="KW-0496">Mitochondrion</keyword>
<sequence>MLFHKYLRRTSIYAVQTYSCRALTYSKNTLILGIETSCDDTGCAVIDGRNSILGESLYSQNAIHVRFGGVNPLVAHELHRENIEKAVAEALEKAKKTINEIDAIAVTTKPGLLVSLQVGVKYARYLSRKYFKPIIPIHHMEAHALVARMYHVLPFPYIVLLISGGHCLLALVRDINDFVLFGKSLDNAPGEVLDKVARRMKLKNIKEYSTVCGGRAVELAALKSSNPGLFEFTLPLLRHRDCNFSFSGLKDALVRKLIKKEQEHNMMGDEIIPEVNDLCAGIQCAVAEHLAHRTQRAIMYCEKNNLISPDNRRLVVSGGVACNNFIFESIKLVGNNMGYSTYRPPANVCTDNGVMIAWNGLEKVRKQCDIRSELSLKEVDPEAPLGINCINEVTAANIQIKSTRLKNIYNNKMKTTTV</sequence>
<dbReference type="InterPro" id="IPR043129">
    <property type="entry name" value="ATPase_NBD"/>
</dbReference>
<dbReference type="GO" id="GO:0005739">
    <property type="term" value="C:mitochondrion"/>
    <property type="evidence" value="ECO:0007669"/>
    <property type="project" value="UniProtKB-SubCell"/>
</dbReference>
<evidence type="ECO:0000313" key="9">
    <source>
        <dbReference type="EMBL" id="CAH0627026.1"/>
    </source>
</evidence>
<dbReference type="NCBIfam" id="TIGR00329">
    <property type="entry name" value="gcp_kae1"/>
    <property type="match status" value="1"/>
</dbReference>
<dbReference type="InterPro" id="IPR017861">
    <property type="entry name" value="KAE1/TsaD"/>
</dbReference>
<comment type="similarity">
    <text evidence="7">Belongs to the KAE1 / TsaD family.</text>
</comment>
<comment type="catalytic activity">
    <reaction evidence="6 7">
        <text>L-threonylcarbamoyladenylate + adenosine(37) in tRNA = N(6)-L-threonylcarbamoyladenosine(37) in tRNA + AMP + H(+)</text>
        <dbReference type="Rhea" id="RHEA:37059"/>
        <dbReference type="Rhea" id="RHEA-COMP:10162"/>
        <dbReference type="Rhea" id="RHEA-COMP:10163"/>
        <dbReference type="ChEBI" id="CHEBI:15378"/>
        <dbReference type="ChEBI" id="CHEBI:73682"/>
        <dbReference type="ChEBI" id="CHEBI:74411"/>
        <dbReference type="ChEBI" id="CHEBI:74418"/>
        <dbReference type="ChEBI" id="CHEBI:456215"/>
        <dbReference type="EC" id="2.3.1.234"/>
    </reaction>
</comment>
<dbReference type="EMBL" id="LR824011">
    <property type="protein sequence ID" value="CAH0627026.1"/>
    <property type="molecule type" value="Genomic_DNA"/>
</dbReference>
<dbReference type="PANTHER" id="PTHR11735">
    <property type="entry name" value="TRNA N6-ADENOSINE THREONYLCARBAMOYLTRANSFERASE"/>
    <property type="match status" value="1"/>
</dbReference>
<name>A0A9P0C398_CHRIL</name>
<evidence type="ECO:0000259" key="8">
    <source>
        <dbReference type="Pfam" id="PF00814"/>
    </source>
</evidence>
<dbReference type="EC" id="2.3.1.234" evidence="1"/>
<dbReference type="HAMAP" id="MF_01445">
    <property type="entry name" value="TsaD"/>
    <property type="match status" value="1"/>
</dbReference>
<evidence type="ECO:0000256" key="7">
    <source>
        <dbReference type="HAMAP-Rule" id="MF_03179"/>
    </source>
</evidence>
<evidence type="ECO:0000256" key="1">
    <source>
        <dbReference type="ARBA" id="ARBA00012156"/>
    </source>
</evidence>
<organism evidence="9 10">
    <name type="scientific">Chrysodeixis includens</name>
    <name type="common">Soybean looper</name>
    <name type="synonym">Pseudoplusia includens</name>
    <dbReference type="NCBI Taxonomy" id="689277"/>
    <lineage>
        <taxon>Eukaryota</taxon>
        <taxon>Metazoa</taxon>
        <taxon>Ecdysozoa</taxon>
        <taxon>Arthropoda</taxon>
        <taxon>Hexapoda</taxon>
        <taxon>Insecta</taxon>
        <taxon>Pterygota</taxon>
        <taxon>Neoptera</taxon>
        <taxon>Endopterygota</taxon>
        <taxon>Lepidoptera</taxon>
        <taxon>Glossata</taxon>
        <taxon>Ditrysia</taxon>
        <taxon>Noctuoidea</taxon>
        <taxon>Noctuidae</taxon>
        <taxon>Plusiinae</taxon>
        <taxon>Chrysodeixis</taxon>
    </lineage>
</organism>
<keyword evidence="5 7" id="KW-0012">Acyltransferase</keyword>
<dbReference type="SUPFAM" id="SSF53067">
    <property type="entry name" value="Actin-like ATPase domain"/>
    <property type="match status" value="1"/>
</dbReference>
<comment type="subunit">
    <text evidence="7">Homodimer.</text>
</comment>
<dbReference type="FunFam" id="3.30.420.40:FF:000012">
    <property type="entry name" value="tRNA N6-adenosine threonylcarbamoyltransferase"/>
    <property type="match status" value="1"/>
</dbReference>
<evidence type="ECO:0000256" key="6">
    <source>
        <dbReference type="ARBA" id="ARBA00048117"/>
    </source>
</evidence>
<dbReference type="PANTHER" id="PTHR11735:SF6">
    <property type="entry name" value="TRNA N6-ADENOSINE THREONYLCARBAMOYLTRANSFERASE, MITOCHONDRIAL"/>
    <property type="match status" value="1"/>
</dbReference>
<evidence type="ECO:0000256" key="2">
    <source>
        <dbReference type="ARBA" id="ARBA00022679"/>
    </source>
</evidence>
<dbReference type="InterPro" id="IPR022450">
    <property type="entry name" value="TsaD"/>
</dbReference>
<dbReference type="Gene3D" id="3.30.420.40">
    <property type="match status" value="2"/>
</dbReference>
<evidence type="ECO:0000256" key="5">
    <source>
        <dbReference type="ARBA" id="ARBA00023315"/>
    </source>
</evidence>
<comment type="subcellular location">
    <subcellularLocation>
        <location evidence="7">Mitochondrion</location>
    </subcellularLocation>
</comment>
<dbReference type="GO" id="GO:0046872">
    <property type="term" value="F:metal ion binding"/>
    <property type="evidence" value="ECO:0007669"/>
    <property type="project" value="UniProtKB-KW"/>
</dbReference>
<keyword evidence="3 7" id="KW-0819">tRNA processing</keyword>
<evidence type="ECO:0000256" key="4">
    <source>
        <dbReference type="ARBA" id="ARBA00022723"/>
    </source>
</evidence>